<dbReference type="EMBL" id="JADGIZ020000131">
    <property type="protein sequence ID" value="KAL2911254.1"/>
    <property type="molecule type" value="Genomic_DNA"/>
</dbReference>
<evidence type="ECO:0000313" key="3">
    <source>
        <dbReference type="Proteomes" id="UP001527925"/>
    </source>
</evidence>
<evidence type="ECO:0000256" key="1">
    <source>
        <dbReference type="SAM" id="SignalP"/>
    </source>
</evidence>
<gene>
    <name evidence="2" type="ORF">HK105_209290</name>
</gene>
<keyword evidence="3" id="KW-1185">Reference proteome</keyword>
<evidence type="ECO:0000313" key="2">
    <source>
        <dbReference type="EMBL" id="KAL2911254.1"/>
    </source>
</evidence>
<reference evidence="2 3" key="1">
    <citation type="submission" date="2023-09" db="EMBL/GenBank/DDBJ databases">
        <title>Pangenome analysis of Batrachochytrium dendrobatidis and related Chytrids.</title>
        <authorList>
            <person name="Yacoub M.N."/>
            <person name="Stajich J.E."/>
            <person name="James T.Y."/>
        </authorList>
    </citation>
    <scope>NUCLEOTIDE SEQUENCE [LARGE SCALE GENOMIC DNA]</scope>
    <source>
        <strain evidence="2 3">JEL0888</strain>
    </source>
</reference>
<proteinExistence type="predicted"/>
<organism evidence="2 3">
    <name type="scientific">Polyrhizophydium stewartii</name>
    <dbReference type="NCBI Taxonomy" id="2732419"/>
    <lineage>
        <taxon>Eukaryota</taxon>
        <taxon>Fungi</taxon>
        <taxon>Fungi incertae sedis</taxon>
        <taxon>Chytridiomycota</taxon>
        <taxon>Chytridiomycota incertae sedis</taxon>
        <taxon>Chytridiomycetes</taxon>
        <taxon>Rhizophydiales</taxon>
        <taxon>Rhizophydiales incertae sedis</taxon>
        <taxon>Polyrhizophydium</taxon>
    </lineage>
</organism>
<feature type="signal peptide" evidence="1">
    <location>
        <begin position="1"/>
        <end position="33"/>
    </location>
</feature>
<feature type="chain" id="PRO_5046263824" evidence="1">
    <location>
        <begin position="34"/>
        <end position="271"/>
    </location>
</feature>
<sequence>MHAAAPATAAVPSLSTAAAVAIALAALVPSAWARFGQQNPPALFLVKDALETAVGNGAGGTFSGAIPGTLLGGADPCAKLELGDRMIAAAPGNAAVLNAVRAFVHSESNFNPFATPAGPVFCTNPALPATPGLRGILSLVSDEGVKPFGSAGGLTADQINTIANASVVSPLANTAGKSVAQLYKELGFIDFINVGSVAGNAGAGSNAGSNAGKTSTKTTAAAATATTTTTTTSASNPTATASPAGSTIKVLDAATIKKLQDLLAQFGALLA</sequence>
<accession>A0ABR4MVL9</accession>
<name>A0ABR4MVL9_9FUNG</name>
<dbReference type="Proteomes" id="UP001527925">
    <property type="component" value="Unassembled WGS sequence"/>
</dbReference>
<protein>
    <submittedName>
        <fullName evidence="2">Uncharacterized protein</fullName>
    </submittedName>
</protein>
<comment type="caution">
    <text evidence="2">The sequence shown here is derived from an EMBL/GenBank/DDBJ whole genome shotgun (WGS) entry which is preliminary data.</text>
</comment>
<keyword evidence="1" id="KW-0732">Signal</keyword>